<keyword evidence="2" id="KW-1185">Reference proteome</keyword>
<reference evidence="2" key="1">
    <citation type="journal article" date="2019" name="Int. J. Syst. Evol. Microbiol.">
        <title>The Global Catalogue of Microorganisms (GCM) 10K type strain sequencing project: providing services to taxonomists for standard genome sequencing and annotation.</title>
        <authorList>
            <consortium name="The Broad Institute Genomics Platform"/>
            <consortium name="The Broad Institute Genome Sequencing Center for Infectious Disease"/>
            <person name="Wu L."/>
            <person name="Ma J."/>
        </authorList>
    </citation>
    <scope>NUCLEOTIDE SEQUENCE [LARGE SCALE GENOMIC DNA]</scope>
    <source>
        <strain evidence="2">JCM 10425</strain>
    </source>
</reference>
<dbReference type="EMBL" id="BAAAGX010000020">
    <property type="protein sequence ID" value="GAA0260067.1"/>
    <property type="molecule type" value="Genomic_DNA"/>
</dbReference>
<evidence type="ECO:0000313" key="1">
    <source>
        <dbReference type="EMBL" id="GAA0260067.1"/>
    </source>
</evidence>
<accession>A0ABP3EFJ5</accession>
<evidence type="ECO:0000313" key="2">
    <source>
        <dbReference type="Proteomes" id="UP001500967"/>
    </source>
</evidence>
<comment type="caution">
    <text evidence="1">The sequence shown here is derived from an EMBL/GenBank/DDBJ whole genome shotgun (WGS) entry which is preliminary data.</text>
</comment>
<sequence length="70" mass="6732">MFGNADGAAAVAGVAVSVTSADAATASAATTRVIPRMCAPSVELTRPSVAARAGSDIGRHPYEGAAATTG</sequence>
<protein>
    <submittedName>
        <fullName evidence="1">Uncharacterized protein</fullName>
    </submittedName>
</protein>
<gene>
    <name evidence="1" type="ORF">GCM10009539_51840</name>
</gene>
<proteinExistence type="predicted"/>
<name>A0ABP3EFJ5_9ACTN</name>
<organism evidence="1 2">
    <name type="scientific">Cryptosporangium japonicum</name>
    <dbReference type="NCBI Taxonomy" id="80872"/>
    <lineage>
        <taxon>Bacteria</taxon>
        <taxon>Bacillati</taxon>
        <taxon>Actinomycetota</taxon>
        <taxon>Actinomycetes</taxon>
        <taxon>Cryptosporangiales</taxon>
        <taxon>Cryptosporangiaceae</taxon>
        <taxon>Cryptosporangium</taxon>
    </lineage>
</organism>
<dbReference type="Proteomes" id="UP001500967">
    <property type="component" value="Unassembled WGS sequence"/>
</dbReference>